<protein>
    <recommendedName>
        <fullName evidence="1">BppU N-terminal domain-containing protein</fullName>
    </recommendedName>
</protein>
<reference evidence="2" key="1">
    <citation type="journal article" date="2015" name="Nature">
        <title>Complex archaea that bridge the gap between prokaryotes and eukaryotes.</title>
        <authorList>
            <person name="Spang A."/>
            <person name="Saw J.H."/>
            <person name="Jorgensen S.L."/>
            <person name="Zaremba-Niedzwiedzka K."/>
            <person name="Martijn J."/>
            <person name="Lind A.E."/>
            <person name="van Eijk R."/>
            <person name="Schleper C."/>
            <person name="Guy L."/>
            <person name="Ettema T.J."/>
        </authorList>
    </citation>
    <scope>NUCLEOTIDE SEQUENCE</scope>
</reference>
<accession>A0A0F9HLA7</accession>
<name>A0A0F9HLA7_9ZZZZ</name>
<dbReference type="AlphaFoldDB" id="A0A0F9HLA7"/>
<evidence type="ECO:0000259" key="1">
    <source>
        <dbReference type="Pfam" id="PF10651"/>
    </source>
</evidence>
<dbReference type="Gene3D" id="2.60.40.3350">
    <property type="match status" value="1"/>
</dbReference>
<gene>
    <name evidence="2" type="ORF">LCGC14_1689740</name>
</gene>
<organism evidence="2">
    <name type="scientific">marine sediment metagenome</name>
    <dbReference type="NCBI Taxonomy" id="412755"/>
    <lineage>
        <taxon>unclassified sequences</taxon>
        <taxon>metagenomes</taxon>
        <taxon>ecological metagenomes</taxon>
    </lineage>
</organism>
<evidence type="ECO:0000313" key="2">
    <source>
        <dbReference type="EMBL" id="KKM16056.1"/>
    </source>
</evidence>
<sequence length="87" mass="9293">MPPIQIQTRQVGDTRIALATTLKRPDATVVDVTGLTVKFRMCTAAGVDKVAETASNVTVTDATNGQVKYTFQAADVDTAGTFHAYFI</sequence>
<dbReference type="InterPro" id="IPR018913">
    <property type="entry name" value="BppU_N"/>
</dbReference>
<feature type="non-terminal residue" evidence="2">
    <location>
        <position position="87"/>
    </location>
</feature>
<dbReference type="Pfam" id="PF10651">
    <property type="entry name" value="BppU_N"/>
    <property type="match status" value="1"/>
</dbReference>
<comment type="caution">
    <text evidence="2">The sequence shown here is derived from an EMBL/GenBank/DDBJ whole genome shotgun (WGS) entry which is preliminary data.</text>
</comment>
<dbReference type="EMBL" id="LAZR01014763">
    <property type="protein sequence ID" value="KKM16056.1"/>
    <property type="molecule type" value="Genomic_DNA"/>
</dbReference>
<feature type="domain" description="BppU N-terminal" evidence="1">
    <location>
        <begin position="6"/>
        <end position="86"/>
    </location>
</feature>
<proteinExistence type="predicted"/>